<evidence type="ECO:0000313" key="5">
    <source>
        <dbReference type="Proteomes" id="UP000190776"/>
    </source>
</evidence>
<dbReference type="EMBL" id="MSZU01000111">
    <property type="protein sequence ID" value="OMP83538.1"/>
    <property type="molecule type" value="Genomic_DNA"/>
</dbReference>
<dbReference type="OrthoDB" id="25818at2759"/>
<name>A0A1S8B839_9PEZI</name>
<dbReference type="PANTHER" id="PTHR23416">
    <property type="entry name" value="SIALIC ACID SYNTHASE-RELATED"/>
    <property type="match status" value="1"/>
</dbReference>
<accession>A0A1S8B839</accession>
<keyword evidence="2 4" id="KW-0808">Transferase</keyword>
<reference evidence="4 5" key="1">
    <citation type="submission" date="2017-01" db="EMBL/GenBank/DDBJ databases">
        <title>Draft genome sequence of Diplodia seriata F98.1, a fungal species involved in grapevine trunk diseases.</title>
        <authorList>
            <person name="Robert-Siegwald G."/>
            <person name="Vallet J."/>
            <person name="Abou-Mansour E."/>
            <person name="Xu J."/>
            <person name="Rey P."/>
            <person name="Bertsch C."/>
            <person name="Rego C."/>
            <person name="Larignon P."/>
            <person name="Fontaine F."/>
            <person name="Lebrun M.-H."/>
        </authorList>
    </citation>
    <scope>NUCLEOTIDE SEQUENCE [LARGE SCALE GENOMIC DNA]</scope>
    <source>
        <strain evidence="4 5">F98.1</strain>
    </source>
</reference>
<evidence type="ECO:0000256" key="1">
    <source>
        <dbReference type="ARBA" id="ARBA00007274"/>
    </source>
</evidence>
<dbReference type="InterPro" id="IPR024688">
    <property type="entry name" value="Mac_dom"/>
</dbReference>
<evidence type="ECO:0000313" key="4">
    <source>
        <dbReference type="EMBL" id="OMP83538.1"/>
    </source>
</evidence>
<sequence length="288" mass="31024">MSIQVDEVENKRKMARGELYHAFSPELTADRARCQHACKRYASAGEVPRRRLVELWRDIAGDTTPLPPPAPTPEADDALFEDEPWVAGPIHIDYGYNVKLGQNVFINFNCTILDTCLVTIGSRTLFGPNVSLYSGTHPLDPLVRNGTKGPELGGEIHIGEDCWLGGNVTVLPGVTIGRGSTVGAGSVVTKDVPPFHVVAGNPARILKKIETEMDPEQAAAKKAAADTGPGGMMTAEDVLHGMQAHGAEVEMREQAEQEEASHSVDEEKLWRAFASSEKGAAEAGAYKQ</sequence>
<feature type="domain" description="Maltose/galactoside acetyltransferase" evidence="3">
    <location>
        <begin position="11"/>
        <end position="65"/>
    </location>
</feature>
<dbReference type="GO" id="GO:0008374">
    <property type="term" value="F:O-acyltransferase activity"/>
    <property type="evidence" value="ECO:0007669"/>
    <property type="project" value="TreeGrafter"/>
</dbReference>
<dbReference type="InterPro" id="IPR018357">
    <property type="entry name" value="Hexapep_transf_CS"/>
</dbReference>
<dbReference type="InterPro" id="IPR051159">
    <property type="entry name" value="Hexapeptide_acetyltransf"/>
</dbReference>
<dbReference type="AlphaFoldDB" id="A0A1S8B839"/>
<gene>
    <name evidence="4" type="ORF">BK809_0004919</name>
</gene>
<dbReference type="SUPFAM" id="SSF51161">
    <property type="entry name" value="Trimeric LpxA-like enzymes"/>
    <property type="match status" value="1"/>
</dbReference>
<dbReference type="InterPro" id="IPR001451">
    <property type="entry name" value="Hexapep"/>
</dbReference>
<dbReference type="PROSITE" id="PS00101">
    <property type="entry name" value="HEXAPEP_TRANSFERASES"/>
    <property type="match status" value="1"/>
</dbReference>
<dbReference type="Pfam" id="PF12464">
    <property type="entry name" value="Mac"/>
    <property type="match status" value="1"/>
</dbReference>
<dbReference type="Gene3D" id="2.160.10.10">
    <property type="entry name" value="Hexapeptide repeat proteins"/>
    <property type="match status" value="1"/>
</dbReference>
<dbReference type="STRING" id="420778.A0A1S8B839"/>
<proteinExistence type="inferred from homology"/>
<dbReference type="SMART" id="SM01266">
    <property type="entry name" value="Mac"/>
    <property type="match status" value="1"/>
</dbReference>
<evidence type="ECO:0000256" key="2">
    <source>
        <dbReference type="ARBA" id="ARBA00022679"/>
    </source>
</evidence>
<protein>
    <submittedName>
        <fullName evidence="4">Putative acetyltransferase</fullName>
    </submittedName>
</protein>
<comment type="caution">
    <text evidence="4">The sequence shown here is derived from an EMBL/GenBank/DDBJ whole genome shotgun (WGS) entry which is preliminary data.</text>
</comment>
<dbReference type="PANTHER" id="PTHR23416:SF54">
    <property type="entry name" value="ACETYLTRANSFERASE, CYSE_LACA_LPXA_NODL FAMILY (AFU_ORTHOLOGUE AFUA_2G08430)-RELATED"/>
    <property type="match status" value="1"/>
</dbReference>
<dbReference type="Pfam" id="PF00132">
    <property type="entry name" value="Hexapep"/>
    <property type="match status" value="1"/>
</dbReference>
<dbReference type="InterPro" id="IPR011004">
    <property type="entry name" value="Trimer_LpxA-like_sf"/>
</dbReference>
<dbReference type="CDD" id="cd03357">
    <property type="entry name" value="LbH_MAT_GAT"/>
    <property type="match status" value="1"/>
</dbReference>
<comment type="similarity">
    <text evidence="1">Belongs to the transferase hexapeptide repeat family.</text>
</comment>
<organism evidence="4 5">
    <name type="scientific">Diplodia seriata</name>
    <dbReference type="NCBI Taxonomy" id="420778"/>
    <lineage>
        <taxon>Eukaryota</taxon>
        <taxon>Fungi</taxon>
        <taxon>Dikarya</taxon>
        <taxon>Ascomycota</taxon>
        <taxon>Pezizomycotina</taxon>
        <taxon>Dothideomycetes</taxon>
        <taxon>Dothideomycetes incertae sedis</taxon>
        <taxon>Botryosphaeriales</taxon>
        <taxon>Botryosphaeriaceae</taxon>
        <taxon>Diplodia</taxon>
    </lineage>
</organism>
<evidence type="ECO:0000259" key="3">
    <source>
        <dbReference type="SMART" id="SM01266"/>
    </source>
</evidence>
<dbReference type="Proteomes" id="UP000190776">
    <property type="component" value="Unassembled WGS sequence"/>
</dbReference>
<dbReference type="GO" id="GO:0016407">
    <property type="term" value="F:acetyltransferase activity"/>
    <property type="evidence" value="ECO:0007669"/>
    <property type="project" value="InterPro"/>
</dbReference>